<evidence type="ECO:0000256" key="4">
    <source>
        <dbReference type="ARBA" id="ARBA00022688"/>
    </source>
</evidence>
<dbReference type="Gene3D" id="1.10.357.10">
    <property type="entry name" value="Tetracycline Repressor, domain 2"/>
    <property type="match status" value="1"/>
</dbReference>
<name>A0A1Y1HXH6_KLENI</name>
<evidence type="ECO:0000259" key="10">
    <source>
        <dbReference type="Pfam" id="PF08511"/>
    </source>
</evidence>
<evidence type="ECO:0000256" key="8">
    <source>
        <dbReference type="RuleBase" id="RU366063"/>
    </source>
</evidence>
<feature type="domain" description="COQ9 C-terminal" evidence="10">
    <location>
        <begin position="278"/>
        <end position="347"/>
    </location>
</feature>
<gene>
    <name evidence="12" type="ORF">KFL_000930250</name>
</gene>
<keyword evidence="5" id="KW-0809">Transit peptide</keyword>
<feature type="region of interest" description="Disordered" evidence="9">
    <location>
        <begin position="23"/>
        <end position="150"/>
    </location>
</feature>
<keyword evidence="13" id="KW-1185">Reference proteome</keyword>
<dbReference type="AlphaFoldDB" id="A0A1Y1HXH6"/>
<organism evidence="12 13">
    <name type="scientific">Klebsormidium nitens</name>
    <name type="common">Green alga</name>
    <name type="synonym">Ulothrix nitens</name>
    <dbReference type="NCBI Taxonomy" id="105231"/>
    <lineage>
        <taxon>Eukaryota</taxon>
        <taxon>Viridiplantae</taxon>
        <taxon>Streptophyta</taxon>
        <taxon>Klebsormidiophyceae</taxon>
        <taxon>Klebsormidiales</taxon>
        <taxon>Klebsormidiaceae</taxon>
        <taxon>Klebsormidium</taxon>
    </lineage>
</organism>
<proteinExistence type="inferred from homology"/>
<evidence type="ECO:0000313" key="13">
    <source>
        <dbReference type="Proteomes" id="UP000054558"/>
    </source>
</evidence>
<comment type="subcellular location">
    <subcellularLocation>
        <location evidence="1 8">Mitochondrion</location>
    </subcellularLocation>
</comment>
<feature type="compositionally biased region" description="Low complexity" evidence="9">
    <location>
        <begin position="35"/>
        <end position="51"/>
    </location>
</feature>
<dbReference type="OrthoDB" id="619536at2759"/>
<dbReference type="GO" id="GO:0008289">
    <property type="term" value="F:lipid binding"/>
    <property type="evidence" value="ECO:0000318"/>
    <property type="project" value="GO_Central"/>
</dbReference>
<dbReference type="PANTHER" id="PTHR21427:SF19">
    <property type="entry name" value="UBIQUINONE BIOSYNTHESIS PROTEIN COQ9, MITOCHONDRIAL"/>
    <property type="match status" value="1"/>
</dbReference>
<keyword evidence="4 8" id="KW-0831">Ubiquinone biosynthesis</keyword>
<comment type="function">
    <text evidence="8">Membrane-associated protein that warps the membrane surface to access and bind aromatic isoprenes with high specificity, including ubiquinone (CoQ) isoprene intermediates and presents them directly to Coq7, therefore facilitating the Coq7-mediated hydroxylase step. Participates in the biosynthesis of coenzyme Q, also named ubiquinone, an essential lipid-soluble electron transporter for aerobic cellular respiration.</text>
</comment>
<comment type="pathway">
    <text evidence="2 8">Cofactor biosynthesis; ubiquinone biosynthesis.</text>
</comment>
<evidence type="ECO:0000256" key="3">
    <source>
        <dbReference type="ARBA" id="ARBA00010766"/>
    </source>
</evidence>
<protein>
    <recommendedName>
        <fullName evidence="8">Ubiquinone biosynthesis protein</fullName>
    </recommendedName>
</protein>
<dbReference type="Pfam" id="PF08511">
    <property type="entry name" value="COQ9"/>
    <property type="match status" value="1"/>
</dbReference>
<dbReference type="Proteomes" id="UP000054558">
    <property type="component" value="Unassembled WGS sequence"/>
</dbReference>
<dbReference type="InterPro" id="IPR013718">
    <property type="entry name" value="COQ9_C"/>
</dbReference>
<evidence type="ECO:0000256" key="5">
    <source>
        <dbReference type="ARBA" id="ARBA00022946"/>
    </source>
</evidence>
<accession>A0A1Y1HXH6</accession>
<dbReference type="InterPro" id="IPR012762">
    <property type="entry name" value="Ubiq_biosynth_COQ9"/>
</dbReference>
<dbReference type="GO" id="GO:0006744">
    <property type="term" value="P:ubiquinone biosynthetic process"/>
    <property type="evidence" value="ECO:0000318"/>
    <property type="project" value="GO_Central"/>
</dbReference>
<feature type="compositionally biased region" description="Polar residues" evidence="9">
    <location>
        <begin position="81"/>
        <end position="90"/>
    </location>
</feature>
<feature type="compositionally biased region" description="Basic and acidic residues" evidence="9">
    <location>
        <begin position="129"/>
        <end position="142"/>
    </location>
</feature>
<dbReference type="OMA" id="FLENRIH"/>
<evidence type="ECO:0000259" key="11">
    <source>
        <dbReference type="Pfam" id="PF21392"/>
    </source>
</evidence>
<dbReference type="NCBIfam" id="TIGR02396">
    <property type="entry name" value="diverge_rpsU"/>
    <property type="match status" value="1"/>
</dbReference>
<dbReference type="STRING" id="105231.A0A1Y1HXH6"/>
<evidence type="ECO:0000256" key="7">
    <source>
        <dbReference type="ARBA" id="ARBA00023128"/>
    </source>
</evidence>
<dbReference type="GO" id="GO:0005743">
    <property type="term" value="C:mitochondrial inner membrane"/>
    <property type="evidence" value="ECO:0000318"/>
    <property type="project" value="GO_Central"/>
</dbReference>
<reference evidence="12 13" key="1">
    <citation type="journal article" date="2014" name="Nat. Commun.">
        <title>Klebsormidium flaccidum genome reveals primary factors for plant terrestrial adaptation.</title>
        <authorList>
            <person name="Hori K."/>
            <person name="Maruyama F."/>
            <person name="Fujisawa T."/>
            <person name="Togashi T."/>
            <person name="Yamamoto N."/>
            <person name="Seo M."/>
            <person name="Sato S."/>
            <person name="Yamada T."/>
            <person name="Mori H."/>
            <person name="Tajima N."/>
            <person name="Moriyama T."/>
            <person name="Ikeuchi M."/>
            <person name="Watanabe M."/>
            <person name="Wada H."/>
            <person name="Kobayashi K."/>
            <person name="Saito M."/>
            <person name="Masuda T."/>
            <person name="Sasaki-Sekimoto Y."/>
            <person name="Mashiguchi K."/>
            <person name="Awai K."/>
            <person name="Shimojima M."/>
            <person name="Masuda S."/>
            <person name="Iwai M."/>
            <person name="Nobusawa T."/>
            <person name="Narise T."/>
            <person name="Kondo S."/>
            <person name="Saito H."/>
            <person name="Sato R."/>
            <person name="Murakawa M."/>
            <person name="Ihara Y."/>
            <person name="Oshima-Yamada Y."/>
            <person name="Ohtaka K."/>
            <person name="Satoh M."/>
            <person name="Sonobe K."/>
            <person name="Ishii M."/>
            <person name="Ohtani R."/>
            <person name="Kanamori-Sato M."/>
            <person name="Honoki R."/>
            <person name="Miyazaki D."/>
            <person name="Mochizuki H."/>
            <person name="Umetsu J."/>
            <person name="Higashi K."/>
            <person name="Shibata D."/>
            <person name="Kamiya Y."/>
            <person name="Sato N."/>
            <person name="Nakamura Y."/>
            <person name="Tabata S."/>
            <person name="Ida S."/>
            <person name="Kurokawa K."/>
            <person name="Ohta H."/>
        </authorList>
    </citation>
    <scope>NUCLEOTIDE SEQUENCE [LARGE SCALE GENOMIC DNA]</scope>
    <source>
        <strain evidence="12 13">NIES-2285</strain>
    </source>
</reference>
<evidence type="ECO:0000313" key="12">
    <source>
        <dbReference type="EMBL" id="GAQ81879.1"/>
    </source>
</evidence>
<sequence>MALPSRLLYQLLGKELFHQARANSHRSISHPRFPPTLLLTHPSPPSQLTSSCVSGIPSMPEQSTSGSRGYRLEPWRCAVSSPDSQASHSKPPQEPKTLPSVEAESSKPGTSQRKPEQKPKTIPFVDANAVHKAENERRDAVRQEAAPGVAEAKRIIGEEAKKEQARSDRDEILEAALNHVVTLGWSDAALAAGARDIGLSPAAAGVFGRGGVELLEFFIDECNKKLAKTVEEEGSAFSELSTRDKLVQAIKLRLEMQAPYVTTWPQALALQALPQNMAAAVQKRARLVDVLWEVTGDTAVDASWYAKRGLVAAVYGATEVYMLTDFSPGFAETWKFLERRIEEAVELKKSADEFKHLAEAIGAGLGSTFGSTVDRLMQGGDSSKRRR</sequence>
<dbReference type="FunFam" id="1.10.357.10:FF:000004">
    <property type="entry name" value="Ubiquinone biosynthesis protein COQ9, mitochondrial"/>
    <property type="match status" value="1"/>
</dbReference>
<evidence type="ECO:0000256" key="1">
    <source>
        <dbReference type="ARBA" id="ARBA00004173"/>
    </source>
</evidence>
<evidence type="ECO:0000256" key="9">
    <source>
        <dbReference type="SAM" id="MobiDB-lite"/>
    </source>
</evidence>
<dbReference type="Pfam" id="PF21392">
    <property type="entry name" value="COQ9_N"/>
    <property type="match status" value="1"/>
</dbReference>
<dbReference type="UniPathway" id="UPA00232"/>
<evidence type="ECO:0000256" key="2">
    <source>
        <dbReference type="ARBA" id="ARBA00004749"/>
    </source>
</evidence>
<dbReference type="PANTHER" id="PTHR21427">
    <property type="entry name" value="UBIQUINONE BIOSYNTHESIS PROTEIN COQ9, MITOCHONDRIAL"/>
    <property type="match status" value="1"/>
</dbReference>
<keyword evidence="6 8" id="KW-0446">Lipid-binding</keyword>
<comment type="similarity">
    <text evidence="3 8">Belongs to the COQ9 family.</text>
</comment>
<dbReference type="InterPro" id="IPR048674">
    <property type="entry name" value="COQ9_HTH"/>
</dbReference>
<keyword evidence="7 8" id="KW-0496">Mitochondrion</keyword>
<evidence type="ECO:0000256" key="6">
    <source>
        <dbReference type="ARBA" id="ARBA00023121"/>
    </source>
</evidence>
<dbReference type="EMBL" id="DF237042">
    <property type="protein sequence ID" value="GAQ81879.1"/>
    <property type="molecule type" value="Genomic_DNA"/>
</dbReference>
<feature type="domain" description="Ubiquinone biosynthesis protein COQ9 HTH" evidence="11">
    <location>
        <begin position="171"/>
        <end position="194"/>
    </location>
</feature>